<name>D8JZ99_HYPDA</name>
<dbReference type="Pfam" id="PF02498">
    <property type="entry name" value="Bro-N"/>
    <property type="match status" value="1"/>
</dbReference>
<evidence type="ECO:0000256" key="1">
    <source>
        <dbReference type="SAM" id="MobiDB-lite"/>
    </source>
</evidence>
<evidence type="ECO:0000313" key="4">
    <source>
        <dbReference type="Proteomes" id="UP000002033"/>
    </source>
</evidence>
<gene>
    <name evidence="3" type="ordered locus">Hden_1898</name>
</gene>
<dbReference type="RefSeq" id="WP_013215860.1">
    <property type="nucleotide sequence ID" value="NC_014313.1"/>
</dbReference>
<dbReference type="Proteomes" id="UP000002033">
    <property type="component" value="Chromosome"/>
</dbReference>
<sequence>MSNDLTMQPAYQATMERLEQAKRISPKGVPYWLAREIMPIMGYQSWRNFEKTLGRAKEAFGAIHEDADKHFVETDTMLLIGGGAERSGKDYFLSRPAAYLIAMNGDPAKPEIAAAQAYFAVQTRRMEIEDARTKDEKRLEGREKATVAFKKVSSVAKKAGVANTHQPFFHDARYQGIYRATSAAAVREAKGIPDGANPFNYFGALELSMHEFQMNLAADVIAREGIKDETTAIQRNLDVARHVRSTIDAAGGTDPMKIEIAEPIDEVKKRLAPPKPPKATKAKKPKSGKAA</sequence>
<dbReference type="EMBL" id="CP002083">
    <property type="protein sequence ID" value="ADJ23701.1"/>
    <property type="molecule type" value="Genomic_DNA"/>
</dbReference>
<accession>D8JZ99</accession>
<evidence type="ECO:0000259" key="2">
    <source>
        <dbReference type="Pfam" id="PF02498"/>
    </source>
</evidence>
<feature type="region of interest" description="Disordered" evidence="1">
    <location>
        <begin position="264"/>
        <end position="291"/>
    </location>
</feature>
<keyword evidence="4" id="KW-1185">Reference proteome</keyword>
<organism evidence="3 4">
    <name type="scientific">Hyphomicrobium denitrificans (strain ATCC 51888 / DSM 1869 / NCIMB 11706 / TK 0415)</name>
    <dbReference type="NCBI Taxonomy" id="582899"/>
    <lineage>
        <taxon>Bacteria</taxon>
        <taxon>Pseudomonadati</taxon>
        <taxon>Pseudomonadota</taxon>
        <taxon>Alphaproteobacteria</taxon>
        <taxon>Hyphomicrobiales</taxon>
        <taxon>Hyphomicrobiaceae</taxon>
        <taxon>Hyphomicrobium</taxon>
    </lineage>
</organism>
<reference evidence="4" key="1">
    <citation type="journal article" date="2011" name="J. Bacteriol.">
        <title>Genome sequences of eight morphologically diverse alphaproteobacteria.</title>
        <authorList>
            <consortium name="US DOE Joint Genome Institute"/>
            <person name="Brown P.J."/>
            <person name="Kysela D.T."/>
            <person name="Buechlein A."/>
            <person name="Hemmerich C."/>
            <person name="Brun Y.V."/>
        </authorList>
    </citation>
    <scope>NUCLEOTIDE SEQUENCE [LARGE SCALE GENOMIC DNA]</scope>
    <source>
        <strain evidence="4">ATCC 51888 / DSM 1869 / NCIB 11706 / TK 0415</strain>
    </source>
</reference>
<dbReference type="eggNOG" id="COG3645">
    <property type="taxonomic scope" value="Bacteria"/>
</dbReference>
<feature type="domain" description="Bro-N" evidence="2">
    <location>
        <begin position="25"/>
        <end position="115"/>
    </location>
</feature>
<dbReference type="AlphaFoldDB" id="D8JZ99"/>
<protein>
    <submittedName>
        <fullName evidence="3">DNA-damage-inducible protein D</fullName>
    </submittedName>
</protein>
<feature type="compositionally biased region" description="Basic residues" evidence="1">
    <location>
        <begin position="278"/>
        <end position="291"/>
    </location>
</feature>
<dbReference type="OrthoDB" id="9803893at2"/>
<dbReference type="InterPro" id="IPR003497">
    <property type="entry name" value="BRO_N_domain"/>
</dbReference>
<proteinExistence type="predicted"/>
<evidence type="ECO:0000313" key="3">
    <source>
        <dbReference type="EMBL" id="ADJ23701.1"/>
    </source>
</evidence>
<dbReference type="HOGENOM" id="CLU_065349_0_0_5"/>
<dbReference type="KEGG" id="hdn:Hden_1898"/>